<evidence type="ECO:0000256" key="5">
    <source>
        <dbReference type="ARBA" id="ARBA00023136"/>
    </source>
</evidence>
<reference evidence="9" key="1">
    <citation type="submission" date="2022-05" db="EMBL/GenBank/DDBJ databases">
        <title>Corynebacterium sp. TA-R-1 sp. nov., isolated from human feces.</title>
        <authorList>
            <person name="Shamsuzzaman M."/>
            <person name="Dahal R.H."/>
        </authorList>
    </citation>
    <scope>NUCLEOTIDE SEQUENCE</scope>
    <source>
        <strain evidence="9">TA-R-1</strain>
    </source>
</reference>
<evidence type="ECO:0000313" key="9">
    <source>
        <dbReference type="EMBL" id="MCP1388337.1"/>
    </source>
</evidence>
<dbReference type="InterPro" id="IPR011577">
    <property type="entry name" value="Cyt_b561_bac/Ni-Hgenase"/>
</dbReference>
<evidence type="ECO:0000256" key="7">
    <source>
        <dbReference type="SAM" id="Phobius"/>
    </source>
</evidence>
<feature type="transmembrane region" description="Helical" evidence="7">
    <location>
        <begin position="466"/>
        <end position="488"/>
    </location>
</feature>
<feature type="region of interest" description="Disordered" evidence="6">
    <location>
        <begin position="1"/>
        <end position="23"/>
    </location>
</feature>
<proteinExistence type="predicted"/>
<feature type="transmembrane region" description="Helical" evidence="7">
    <location>
        <begin position="296"/>
        <end position="322"/>
    </location>
</feature>
<evidence type="ECO:0000256" key="4">
    <source>
        <dbReference type="ARBA" id="ARBA00022989"/>
    </source>
</evidence>
<protein>
    <submittedName>
        <fullName evidence="9">Cytochrome b/b6 domain-containing protein</fullName>
    </submittedName>
</protein>
<dbReference type="Proteomes" id="UP001204000">
    <property type="component" value="Unassembled WGS sequence"/>
</dbReference>
<evidence type="ECO:0000256" key="3">
    <source>
        <dbReference type="ARBA" id="ARBA00022692"/>
    </source>
</evidence>
<evidence type="ECO:0000256" key="1">
    <source>
        <dbReference type="ARBA" id="ARBA00004651"/>
    </source>
</evidence>
<feature type="compositionally biased region" description="Low complexity" evidence="6">
    <location>
        <begin position="36"/>
        <end position="81"/>
    </location>
</feature>
<evidence type="ECO:0000256" key="2">
    <source>
        <dbReference type="ARBA" id="ARBA00022475"/>
    </source>
</evidence>
<evidence type="ECO:0000313" key="10">
    <source>
        <dbReference type="Proteomes" id="UP001204000"/>
    </source>
</evidence>
<dbReference type="EMBL" id="JAMFTQ010000013">
    <property type="protein sequence ID" value="MCP1388337.1"/>
    <property type="molecule type" value="Genomic_DNA"/>
</dbReference>
<keyword evidence="3 7" id="KW-0812">Transmembrane</keyword>
<name>A0ABT1G6N7_9CORY</name>
<dbReference type="Pfam" id="PF01292">
    <property type="entry name" value="Ni_hydr_CYTB"/>
    <property type="match status" value="1"/>
</dbReference>
<feature type="region of interest" description="Disordered" evidence="6">
    <location>
        <begin position="255"/>
        <end position="282"/>
    </location>
</feature>
<evidence type="ECO:0000256" key="6">
    <source>
        <dbReference type="SAM" id="MobiDB-lite"/>
    </source>
</evidence>
<keyword evidence="5 7" id="KW-0472">Membrane</keyword>
<dbReference type="SUPFAM" id="SSF81342">
    <property type="entry name" value="Transmembrane di-heme cytochromes"/>
    <property type="match status" value="1"/>
</dbReference>
<feature type="transmembrane region" description="Helical" evidence="7">
    <location>
        <begin position="349"/>
        <end position="368"/>
    </location>
</feature>
<feature type="transmembrane region" description="Helical" evidence="7">
    <location>
        <begin position="406"/>
        <end position="426"/>
    </location>
</feature>
<accession>A0ABT1G6N7</accession>
<dbReference type="Gene3D" id="1.20.950.20">
    <property type="entry name" value="Transmembrane di-heme cytochromes, Chain C"/>
    <property type="match status" value="1"/>
</dbReference>
<organism evidence="9 10">
    <name type="scientific">Corynebacterium stercoris</name>
    <dbReference type="NCBI Taxonomy" id="2943490"/>
    <lineage>
        <taxon>Bacteria</taxon>
        <taxon>Bacillati</taxon>
        <taxon>Actinomycetota</taxon>
        <taxon>Actinomycetes</taxon>
        <taxon>Mycobacteriales</taxon>
        <taxon>Corynebacteriaceae</taxon>
        <taxon>Corynebacterium</taxon>
    </lineage>
</organism>
<feature type="region of interest" description="Disordered" evidence="6">
    <location>
        <begin position="36"/>
        <end position="85"/>
    </location>
</feature>
<feature type="compositionally biased region" description="Basic and acidic residues" evidence="6">
    <location>
        <begin position="256"/>
        <end position="282"/>
    </location>
</feature>
<evidence type="ECO:0000259" key="8">
    <source>
        <dbReference type="Pfam" id="PF01292"/>
    </source>
</evidence>
<feature type="transmembrane region" description="Helical" evidence="7">
    <location>
        <begin position="509"/>
        <end position="533"/>
    </location>
</feature>
<keyword evidence="2" id="KW-1003">Cell membrane</keyword>
<sequence>MSVVLRRGLPRVPGGDAWPPEWAVGPENAEVVGAVEGAAPAPATAPAAPAAEAEMPAAEAPVETPDSPTPAAATHTAAPGAVSQASVALRRGLPRVAGGEPWPPAGEVTVEVAEAAPIAAEVSPEAPAAAAPAAPAAPAAAAPAAAPAEPGATETVTLRKGLPRQAGGPAWPDVDTAQVPVTAAPVAAPTAAAAAPAPAEAVPEAPEAPEAAEQPAAEPAAEPAEQPATEPAAAAAAAAGTGTAAAAATTAAAGKAKAEKTDVEKQKPAAEKPAAEKKPAAKEEPKLYGKYTAGGWAWRGAAALAVLFVLGAMAVMSARYLVEATAWGRDFVARHPGEQPLPEWAPVGLPWWLNWAHFFNMFLMLLIIRTGLQVRHERKPEAYWAPPWAPKKKVSINLWLHQALDILWVLNGLVFYILIFATGHWVRIVPTSWEVFPNALSSMLQYFTLNWPLENGWVHYNALQELAYFTTVFIAAPLAIISGFRMSSFWSDNWKGAAKYYPAPAARKIHYPVMIYFLVFIVIHVLLVLLTGFRRNMAGMFAARGDVDPSVYATSWIGVVVFLGAVVAMIAGWFATRPMFVAPVANLTGNVSNR</sequence>
<keyword evidence="4 7" id="KW-1133">Transmembrane helix</keyword>
<dbReference type="RefSeq" id="WP_253578811.1">
    <property type="nucleotide sequence ID" value="NZ_JAMFTQ010000013.1"/>
</dbReference>
<dbReference type="InterPro" id="IPR016174">
    <property type="entry name" value="Di-haem_cyt_TM"/>
</dbReference>
<comment type="subcellular location">
    <subcellularLocation>
        <location evidence="1">Cell membrane</location>
        <topology evidence="1">Multi-pass membrane protein</topology>
    </subcellularLocation>
</comment>
<gene>
    <name evidence="9" type="ORF">M5J20_09080</name>
</gene>
<keyword evidence="10" id="KW-1185">Reference proteome</keyword>
<feature type="domain" description="Cytochrome b561 bacterial/Ni-hydrogenase" evidence="8">
    <location>
        <begin position="350"/>
        <end position="541"/>
    </location>
</feature>
<feature type="transmembrane region" description="Helical" evidence="7">
    <location>
        <begin position="553"/>
        <end position="575"/>
    </location>
</feature>
<comment type="caution">
    <text evidence="9">The sequence shown here is derived from an EMBL/GenBank/DDBJ whole genome shotgun (WGS) entry which is preliminary data.</text>
</comment>
<feature type="region of interest" description="Disordered" evidence="6">
    <location>
        <begin position="195"/>
        <end position="237"/>
    </location>
</feature>